<feature type="compositionally biased region" description="Low complexity" evidence="3">
    <location>
        <begin position="139"/>
        <end position="153"/>
    </location>
</feature>
<keyword evidence="1" id="KW-0446">Lipid-binding</keyword>
<keyword evidence="2" id="KW-0175">Coiled coil</keyword>
<feature type="region of interest" description="Disordered" evidence="3">
    <location>
        <begin position="108"/>
        <end position="202"/>
    </location>
</feature>
<feature type="region of interest" description="Disordered" evidence="3">
    <location>
        <begin position="340"/>
        <end position="370"/>
    </location>
</feature>
<feature type="region of interest" description="Disordered" evidence="3">
    <location>
        <begin position="233"/>
        <end position="276"/>
    </location>
</feature>
<accession>A0ABQ8T057</accession>
<dbReference type="PRINTS" id="PR00689">
    <property type="entry name" value="ACOABINDINGP"/>
</dbReference>
<sequence length="471" mass="52820">SYQPSHELMLRFYAYFKQATEGPCMASRPAFWEVVKKMKWDAWTKLGNMSREEAMNNYVEELKKIVETMSYTDNVATFLGSLGSFYDAVPVEDLELLVGNVIERIRSQPGSPLSGSPFASREASPHRVSSSAAANGRITSSLETSPASSYSASPLPPEPDDDEEEEEFIDTVEAEPERIIKDTATVGKSPPVGKKSSHHTNGVAVITKNDPAEIISNGHVSSETIMNGVNGHHNHNMDEGTPPAVNGHGGLNDRGRSRERNSPRVQRRHEEPNRQPAVLDISEQIRDAVLHLQRDLDRVTARVRSLEVSALSGSLHRSLVSQVIWQNQFWYMLTSKASTSTSSASTSSSSASASTSTSSASSGSTRKRKMTVSDYLHKKLELHEESEKRKEEMQREKLRLKEREIEAILELARAISGRKEVTQEVRPTYESPSWWPFPDLSPRTFTFMVLWPLFVHAAILWLRRRRGTRMQ</sequence>
<keyword evidence="7" id="KW-1185">Reference proteome</keyword>
<organism evidence="6 7">
    <name type="scientific">Periplaneta americana</name>
    <name type="common">American cockroach</name>
    <name type="synonym">Blatta americana</name>
    <dbReference type="NCBI Taxonomy" id="6978"/>
    <lineage>
        <taxon>Eukaryota</taxon>
        <taxon>Metazoa</taxon>
        <taxon>Ecdysozoa</taxon>
        <taxon>Arthropoda</taxon>
        <taxon>Hexapoda</taxon>
        <taxon>Insecta</taxon>
        <taxon>Pterygota</taxon>
        <taxon>Neoptera</taxon>
        <taxon>Polyneoptera</taxon>
        <taxon>Dictyoptera</taxon>
        <taxon>Blattodea</taxon>
        <taxon>Blattoidea</taxon>
        <taxon>Blattidae</taxon>
        <taxon>Blattinae</taxon>
        <taxon>Periplaneta</taxon>
    </lineage>
</organism>
<evidence type="ECO:0000259" key="5">
    <source>
        <dbReference type="PROSITE" id="PS51228"/>
    </source>
</evidence>
<evidence type="ECO:0000256" key="3">
    <source>
        <dbReference type="SAM" id="MobiDB-lite"/>
    </source>
</evidence>
<evidence type="ECO:0000256" key="2">
    <source>
        <dbReference type="SAM" id="Coils"/>
    </source>
</evidence>
<dbReference type="Pfam" id="PF00887">
    <property type="entry name" value="ACBP"/>
    <property type="match status" value="1"/>
</dbReference>
<name>A0ABQ8T057_PERAM</name>
<dbReference type="Proteomes" id="UP001148838">
    <property type="component" value="Unassembled WGS sequence"/>
</dbReference>
<gene>
    <name evidence="6" type="ORF">ANN_07984</name>
</gene>
<feature type="transmembrane region" description="Helical" evidence="4">
    <location>
        <begin position="445"/>
        <end position="462"/>
    </location>
</feature>
<proteinExistence type="predicted"/>
<feature type="non-terminal residue" evidence="6">
    <location>
        <position position="1"/>
    </location>
</feature>
<evidence type="ECO:0000256" key="4">
    <source>
        <dbReference type="SAM" id="Phobius"/>
    </source>
</evidence>
<feature type="domain" description="ACB" evidence="5">
    <location>
        <begin position="1"/>
        <end position="71"/>
    </location>
</feature>
<dbReference type="PANTHER" id="PTHR23310:SF77">
    <property type="entry name" value="LD25952P"/>
    <property type="match status" value="1"/>
</dbReference>
<keyword evidence="4" id="KW-0812">Transmembrane</keyword>
<dbReference type="Gene3D" id="1.20.80.10">
    <property type="match status" value="1"/>
</dbReference>
<dbReference type="PROSITE" id="PS00880">
    <property type="entry name" value="ACB_1"/>
    <property type="match status" value="1"/>
</dbReference>
<feature type="compositionally biased region" description="Basic and acidic residues" evidence="3">
    <location>
        <begin position="251"/>
        <end position="273"/>
    </location>
</feature>
<reference evidence="6 7" key="1">
    <citation type="journal article" date="2022" name="Allergy">
        <title>Genome assembly and annotation of Periplaneta americana reveal a comprehensive cockroach allergen profile.</title>
        <authorList>
            <person name="Wang L."/>
            <person name="Xiong Q."/>
            <person name="Saelim N."/>
            <person name="Wang L."/>
            <person name="Nong W."/>
            <person name="Wan A.T."/>
            <person name="Shi M."/>
            <person name="Liu X."/>
            <person name="Cao Q."/>
            <person name="Hui J.H.L."/>
            <person name="Sookrung N."/>
            <person name="Leung T.F."/>
            <person name="Tungtrongchitr A."/>
            <person name="Tsui S.K.W."/>
        </authorList>
    </citation>
    <scope>NUCLEOTIDE SEQUENCE [LARGE SCALE GENOMIC DNA]</scope>
    <source>
        <strain evidence="6">PWHHKU_190912</strain>
    </source>
</reference>
<evidence type="ECO:0000313" key="7">
    <source>
        <dbReference type="Proteomes" id="UP001148838"/>
    </source>
</evidence>
<dbReference type="PROSITE" id="PS51228">
    <property type="entry name" value="ACB_2"/>
    <property type="match status" value="1"/>
</dbReference>
<evidence type="ECO:0000256" key="1">
    <source>
        <dbReference type="ARBA" id="ARBA00023121"/>
    </source>
</evidence>
<dbReference type="InterPro" id="IPR014352">
    <property type="entry name" value="FERM/acyl-CoA-bd_prot_sf"/>
</dbReference>
<dbReference type="InterPro" id="IPR022408">
    <property type="entry name" value="Acyl-CoA-binding_prot_CS"/>
</dbReference>
<feature type="coiled-coil region" evidence="2">
    <location>
        <begin position="376"/>
        <end position="410"/>
    </location>
</feature>
<dbReference type="EMBL" id="JAJSOF020000017">
    <property type="protein sequence ID" value="KAJ4439856.1"/>
    <property type="molecule type" value="Genomic_DNA"/>
</dbReference>
<dbReference type="InterPro" id="IPR035984">
    <property type="entry name" value="Acyl-CoA-binding_sf"/>
</dbReference>
<protein>
    <recommendedName>
        <fullName evidence="5">ACB domain-containing protein</fullName>
    </recommendedName>
</protein>
<evidence type="ECO:0000313" key="6">
    <source>
        <dbReference type="EMBL" id="KAJ4439856.1"/>
    </source>
</evidence>
<feature type="compositionally biased region" description="Acidic residues" evidence="3">
    <location>
        <begin position="158"/>
        <end position="174"/>
    </location>
</feature>
<dbReference type="SUPFAM" id="SSF47027">
    <property type="entry name" value="Acyl-CoA binding protein"/>
    <property type="match status" value="1"/>
</dbReference>
<feature type="compositionally biased region" description="Low complexity" evidence="3">
    <location>
        <begin position="340"/>
        <end position="364"/>
    </location>
</feature>
<keyword evidence="4" id="KW-1133">Transmembrane helix</keyword>
<dbReference type="InterPro" id="IPR000582">
    <property type="entry name" value="Acyl-CoA-binding_protein"/>
</dbReference>
<dbReference type="PANTHER" id="PTHR23310">
    <property type="entry name" value="ACYL-COA-BINDING PROTEIN, ACBP"/>
    <property type="match status" value="1"/>
</dbReference>
<keyword evidence="4" id="KW-0472">Membrane</keyword>
<comment type="caution">
    <text evidence="6">The sequence shown here is derived from an EMBL/GenBank/DDBJ whole genome shotgun (WGS) entry which is preliminary data.</text>
</comment>